<dbReference type="GO" id="GO:0004797">
    <property type="term" value="F:thymidine kinase activity"/>
    <property type="evidence" value="ECO:0007669"/>
    <property type="project" value="UniProtKB-EC"/>
</dbReference>
<evidence type="ECO:0000256" key="4">
    <source>
        <dbReference type="ARBA" id="ARBA00022679"/>
    </source>
</evidence>
<reference evidence="8" key="1">
    <citation type="submission" date="2018-05" db="EMBL/GenBank/DDBJ databases">
        <authorList>
            <person name="Lanie J.A."/>
            <person name="Ng W.-L."/>
            <person name="Kazmierczak K.M."/>
            <person name="Andrzejewski T.M."/>
            <person name="Davidsen T.M."/>
            <person name="Wayne K.J."/>
            <person name="Tettelin H."/>
            <person name="Glass J.I."/>
            <person name="Rusch D."/>
            <person name="Podicherti R."/>
            <person name="Tsui H.-C.T."/>
            <person name="Winkler M.E."/>
        </authorList>
    </citation>
    <scope>NUCLEOTIDE SEQUENCE</scope>
</reference>
<dbReference type="HAMAP" id="MF_00124">
    <property type="entry name" value="Thymidine_kinase"/>
    <property type="match status" value="1"/>
</dbReference>
<dbReference type="PIRSF" id="PIRSF035805">
    <property type="entry name" value="TK_cell"/>
    <property type="match status" value="1"/>
</dbReference>
<evidence type="ECO:0000313" key="8">
    <source>
        <dbReference type="EMBL" id="SVA40119.1"/>
    </source>
</evidence>
<dbReference type="GO" id="GO:0046104">
    <property type="term" value="P:thymidine metabolic process"/>
    <property type="evidence" value="ECO:0007669"/>
    <property type="project" value="TreeGrafter"/>
</dbReference>
<name>A0A381VIE1_9ZZZZ</name>
<dbReference type="SUPFAM" id="SSF57716">
    <property type="entry name" value="Glucocorticoid receptor-like (DNA-binding domain)"/>
    <property type="match status" value="1"/>
</dbReference>
<gene>
    <name evidence="8" type="ORF">METZ01_LOCUS92973</name>
</gene>
<dbReference type="Pfam" id="PF00265">
    <property type="entry name" value="TK"/>
    <property type="match status" value="1"/>
</dbReference>
<evidence type="ECO:0000256" key="7">
    <source>
        <dbReference type="ARBA" id="ARBA00022840"/>
    </source>
</evidence>
<accession>A0A381VIE1</accession>
<dbReference type="GO" id="GO:0005524">
    <property type="term" value="F:ATP binding"/>
    <property type="evidence" value="ECO:0007669"/>
    <property type="project" value="UniProtKB-KW"/>
</dbReference>
<keyword evidence="3" id="KW-0237">DNA synthesis</keyword>
<proteinExistence type="inferred from homology"/>
<evidence type="ECO:0000256" key="3">
    <source>
        <dbReference type="ARBA" id="ARBA00022634"/>
    </source>
</evidence>
<dbReference type="PANTHER" id="PTHR11441:SF0">
    <property type="entry name" value="THYMIDINE KINASE, CYTOSOLIC"/>
    <property type="match status" value="1"/>
</dbReference>
<dbReference type="GO" id="GO:0005829">
    <property type="term" value="C:cytosol"/>
    <property type="evidence" value="ECO:0007669"/>
    <property type="project" value="TreeGrafter"/>
</dbReference>
<comment type="similarity">
    <text evidence="1">Belongs to the thymidine kinase family.</text>
</comment>
<dbReference type="PANTHER" id="PTHR11441">
    <property type="entry name" value="THYMIDINE KINASE"/>
    <property type="match status" value="1"/>
</dbReference>
<keyword evidence="4" id="KW-0808">Transferase</keyword>
<protein>
    <recommendedName>
        <fullName evidence="2">thymidine kinase</fullName>
        <ecNumber evidence="2">2.7.1.21</ecNumber>
    </recommendedName>
</protein>
<evidence type="ECO:0000256" key="1">
    <source>
        <dbReference type="ARBA" id="ARBA00007587"/>
    </source>
</evidence>
<dbReference type="Gene3D" id="3.30.60.20">
    <property type="match status" value="1"/>
</dbReference>
<dbReference type="SUPFAM" id="SSF52540">
    <property type="entry name" value="P-loop containing nucleoside triphosphate hydrolases"/>
    <property type="match status" value="1"/>
</dbReference>
<dbReference type="AlphaFoldDB" id="A0A381VIE1"/>
<dbReference type="GO" id="GO:0071897">
    <property type="term" value="P:DNA biosynthetic process"/>
    <property type="evidence" value="ECO:0007669"/>
    <property type="project" value="UniProtKB-KW"/>
</dbReference>
<evidence type="ECO:0000256" key="6">
    <source>
        <dbReference type="ARBA" id="ARBA00022777"/>
    </source>
</evidence>
<sequence length="170" mass="19295">MFSGKTEELIRRLRRAKIARLNVKIFKPKIDTRYEEGNIVSHNQLKLKSFVVESITEINDLANDADVVGIDEAQFFDDTIINVAKDLSSKGKRVIIAGLDTDFKGVPFGPMPKLMCESDFLDKLQAICVKCGNPASYTQRLSKDDKQVVIGETDIYEARCRHCYQHPEKK</sequence>
<dbReference type="InterPro" id="IPR027417">
    <property type="entry name" value="P-loop_NTPase"/>
</dbReference>
<evidence type="ECO:0000256" key="5">
    <source>
        <dbReference type="ARBA" id="ARBA00022741"/>
    </source>
</evidence>
<dbReference type="PROSITE" id="PS00603">
    <property type="entry name" value="TK_CELLULAR_TYPE"/>
    <property type="match status" value="1"/>
</dbReference>
<dbReference type="Gene3D" id="3.40.50.300">
    <property type="entry name" value="P-loop containing nucleotide triphosphate hydrolases"/>
    <property type="match status" value="1"/>
</dbReference>
<keyword evidence="7" id="KW-0067">ATP-binding</keyword>
<organism evidence="8">
    <name type="scientific">marine metagenome</name>
    <dbReference type="NCBI Taxonomy" id="408172"/>
    <lineage>
        <taxon>unclassified sequences</taxon>
        <taxon>metagenomes</taxon>
        <taxon>ecological metagenomes</taxon>
    </lineage>
</organism>
<dbReference type="InterPro" id="IPR001267">
    <property type="entry name" value="Thymidine_kinase"/>
</dbReference>
<dbReference type="NCBIfam" id="NF003296">
    <property type="entry name" value="PRK04296.1-1"/>
    <property type="match status" value="1"/>
</dbReference>
<dbReference type="EC" id="2.7.1.21" evidence="2"/>
<keyword evidence="5" id="KW-0547">Nucleotide-binding</keyword>
<keyword evidence="6" id="KW-0418">Kinase</keyword>
<dbReference type="InterPro" id="IPR020633">
    <property type="entry name" value="Thymidine_kinase_CS"/>
</dbReference>
<evidence type="ECO:0000256" key="2">
    <source>
        <dbReference type="ARBA" id="ARBA00012118"/>
    </source>
</evidence>
<dbReference type="EMBL" id="UINC01008927">
    <property type="protein sequence ID" value="SVA40119.1"/>
    <property type="molecule type" value="Genomic_DNA"/>
</dbReference>